<dbReference type="EMBL" id="CYKH01001760">
    <property type="protein sequence ID" value="CUI15077.1"/>
    <property type="molecule type" value="Genomic_DNA"/>
</dbReference>
<name>A0A0S4KHB4_BODSA</name>
<dbReference type="SUPFAM" id="SSF48371">
    <property type="entry name" value="ARM repeat"/>
    <property type="match status" value="1"/>
</dbReference>
<accession>A0A0S4KHB4</accession>
<feature type="region of interest" description="Disordered" evidence="1">
    <location>
        <begin position="1"/>
        <end position="30"/>
    </location>
</feature>
<evidence type="ECO:0000256" key="1">
    <source>
        <dbReference type="SAM" id="MobiDB-lite"/>
    </source>
</evidence>
<evidence type="ECO:0000313" key="3">
    <source>
        <dbReference type="Proteomes" id="UP000051952"/>
    </source>
</evidence>
<feature type="compositionally biased region" description="Basic and acidic residues" evidence="1">
    <location>
        <begin position="1"/>
        <end position="21"/>
    </location>
</feature>
<protein>
    <submittedName>
        <fullName evidence="2">Uncharacterized protein</fullName>
    </submittedName>
</protein>
<dbReference type="AlphaFoldDB" id="A0A0S4KHB4"/>
<gene>
    <name evidence="2" type="ORF">BSAL_22850</name>
</gene>
<evidence type="ECO:0000313" key="2">
    <source>
        <dbReference type="EMBL" id="CUI15077.1"/>
    </source>
</evidence>
<sequence length="771" mass="82537">MTRKTPRDVTEERRSFRRRTECPPASSPSNAVIHRHRAQVNDAAASIATSLYSIPYELVSTTLVSSIATFVNTTCAQLEQQQQQHGMELAPATVEHFSCAIASLTAMLDDDTAACLVRTSRTVDAIIALSTYVATAQGALGVSRTLCNLISGASASGAHLCRPFVRDTLVGMSRYATTPDAVRWVSNAISHLANVSSSSVMACFYTPSVLDALLAMSQYATTHEAVRWLSNAFVAVTRKDNVLAMADTCVGSLAVRDALVAMAQYATTPDAARWVANAICNVTTGCDDNPPEWACFCTDEVRYALLAMAKHATTPDAARWVANAVCNVANVDDLPAKKSFCAWNVLATLETMSQHATTPDAVQWVSIAMCEIMDHDFLFLLSCTAKVRDALVAMSMFATTPEAARWVAAAIYCLTLRNEDSFTSKVLGALITMSQYATTAPYAARSVLIAICKVTQGVAVSVKEEHFATPSVLRVFLELAQQHAITSETTLDISRTLIDLVNSGVSESLQAHLCSSSVRDVLVAISQYATTPEAALGLCAAMGRLAVNKGSAVNVWFCTSSVRDALVAVSPFATTPDAAFVMSAVFFLVTHSSDPSIRTCFCTPIVRDALVAVSQYAATPESAQWVARAICTVATGPAMTCDEVSTAMRLMKNAPTIECLIFRTSSVLDALMAMSQYATTPDAVRWMSAAFLILARKKDDPPSSETFSFPTFDVLSALVTMSSFATTPDSARWVSQAIRSVARGADRSVLARFDSPSLKDALAAISHLAAL</sequence>
<dbReference type="Proteomes" id="UP000051952">
    <property type="component" value="Unassembled WGS sequence"/>
</dbReference>
<proteinExistence type="predicted"/>
<organism evidence="2 3">
    <name type="scientific">Bodo saltans</name>
    <name type="common">Flagellated protozoan</name>
    <dbReference type="NCBI Taxonomy" id="75058"/>
    <lineage>
        <taxon>Eukaryota</taxon>
        <taxon>Discoba</taxon>
        <taxon>Euglenozoa</taxon>
        <taxon>Kinetoplastea</taxon>
        <taxon>Metakinetoplastina</taxon>
        <taxon>Eubodonida</taxon>
        <taxon>Bodonidae</taxon>
        <taxon>Bodo</taxon>
    </lineage>
</organism>
<dbReference type="VEuPathDB" id="TriTrypDB:BSAL_22850"/>
<reference evidence="3" key="1">
    <citation type="submission" date="2015-09" db="EMBL/GenBank/DDBJ databases">
        <authorList>
            <consortium name="Pathogen Informatics"/>
        </authorList>
    </citation>
    <scope>NUCLEOTIDE SEQUENCE [LARGE SCALE GENOMIC DNA]</scope>
    <source>
        <strain evidence="3">Lake Konstanz</strain>
    </source>
</reference>
<dbReference type="InterPro" id="IPR016024">
    <property type="entry name" value="ARM-type_fold"/>
</dbReference>
<keyword evidence="3" id="KW-1185">Reference proteome</keyword>